<name>A0A7H0YGY7_9BACL</name>
<proteinExistence type="predicted"/>
<protein>
    <submittedName>
        <fullName evidence="1">Uncharacterized protein</fullName>
    </submittedName>
</protein>
<reference evidence="1 2" key="1">
    <citation type="submission" date="2020-09" db="EMBL/GenBank/DDBJ databases">
        <title>Characterization of Paenibacillus peoriae strain ZF390 with broad-spectrum antimicrobial activity as a potential biocontrol agent.</title>
        <authorList>
            <person name="Li L."/>
            <person name="Zhao Y."/>
            <person name="Li B."/>
            <person name="Xie X."/>
        </authorList>
    </citation>
    <scope>NUCLEOTIDE SEQUENCE [LARGE SCALE GENOMIC DNA]</scope>
    <source>
        <strain evidence="1 2">ZF390</strain>
    </source>
</reference>
<organism evidence="1 2">
    <name type="scientific">Paenibacillus peoriae</name>
    <dbReference type="NCBI Taxonomy" id="59893"/>
    <lineage>
        <taxon>Bacteria</taxon>
        <taxon>Bacillati</taxon>
        <taxon>Bacillota</taxon>
        <taxon>Bacilli</taxon>
        <taxon>Bacillales</taxon>
        <taxon>Paenibacillaceae</taxon>
        <taxon>Paenibacillus</taxon>
    </lineage>
</organism>
<dbReference type="RefSeq" id="WP_167686410.1">
    <property type="nucleotide sequence ID" value="NZ_CP061172.1"/>
</dbReference>
<dbReference type="EMBL" id="CP061172">
    <property type="protein sequence ID" value="QNR70345.1"/>
    <property type="molecule type" value="Genomic_DNA"/>
</dbReference>
<sequence>MDTITHTLFGLALYGAVKKPDMTRKQKGVSTGRVNPFYMNLSTVHDFIHVLKI</sequence>
<accession>A0A7H0YGY7</accession>
<evidence type="ECO:0000313" key="2">
    <source>
        <dbReference type="Proteomes" id="UP000516384"/>
    </source>
</evidence>
<dbReference type="AlphaFoldDB" id="A0A7H0YGY7"/>
<gene>
    <name evidence="1" type="ORF">IAQ67_03045</name>
</gene>
<dbReference type="Proteomes" id="UP000516384">
    <property type="component" value="Chromosome"/>
</dbReference>
<evidence type="ECO:0000313" key="1">
    <source>
        <dbReference type="EMBL" id="QNR70345.1"/>
    </source>
</evidence>